<dbReference type="OrthoDB" id="687700at2759"/>
<gene>
    <name evidence="2" type="ORF">Cgig2_010072</name>
</gene>
<reference evidence="2" key="1">
    <citation type="submission" date="2022-04" db="EMBL/GenBank/DDBJ databases">
        <title>Carnegiea gigantea Genome sequencing and assembly v2.</title>
        <authorList>
            <person name="Copetti D."/>
            <person name="Sanderson M.J."/>
            <person name="Burquez A."/>
            <person name="Wojciechowski M.F."/>
        </authorList>
    </citation>
    <scope>NUCLEOTIDE SEQUENCE</scope>
    <source>
        <strain evidence="2">SGP5-SGP5p</strain>
        <tissue evidence="2">Aerial part</tissue>
    </source>
</reference>
<dbReference type="PANTHER" id="PTHR31973">
    <property type="entry name" value="POLYPROTEIN, PUTATIVE-RELATED"/>
    <property type="match status" value="1"/>
</dbReference>
<evidence type="ECO:0000256" key="1">
    <source>
        <dbReference type="SAM" id="MobiDB-lite"/>
    </source>
</evidence>
<feature type="compositionally biased region" description="Acidic residues" evidence="1">
    <location>
        <begin position="219"/>
        <end position="247"/>
    </location>
</feature>
<feature type="compositionally biased region" description="Polar residues" evidence="1">
    <location>
        <begin position="184"/>
        <end position="203"/>
    </location>
</feature>
<feature type="compositionally biased region" description="Polar residues" evidence="1">
    <location>
        <begin position="649"/>
        <end position="661"/>
    </location>
</feature>
<feature type="compositionally biased region" description="Polar residues" evidence="1">
    <location>
        <begin position="700"/>
        <end position="715"/>
    </location>
</feature>
<feature type="region of interest" description="Disordered" evidence="1">
    <location>
        <begin position="151"/>
        <end position="262"/>
    </location>
</feature>
<name>A0A9Q1JUC4_9CARY</name>
<dbReference type="PANTHER" id="PTHR31973:SF187">
    <property type="entry name" value="MUTATOR TRANSPOSASE MUDRA PROTEIN"/>
    <property type="match status" value="1"/>
</dbReference>
<dbReference type="EMBL" id="JAKOGI010000716">
    <property type="protein sequence ID" value="KAJ8431139.1"/>
    <property type="molecule type" value="Genomic_DNA"/>
</dbReference>
<evidence type="ECO:0000313" key="3">
    <source>
        <dbReference type="Proteomes" id="UP001153076"/>
    </source>
</evidence>
<protein>
    <recommendedName>
        <fullName evidence="4">Transposase MuDR plant domain-containing protein</fullName>
    </recommendedName>
</protein>
<dbReference type="Proteomes" id="UP001153076">
    <property type="component" value="Unassembled WGS sequence"/>
</dbReference>
<evidence type="ECO:0000313" key="2">
    <source>
        <dbReference type="EMBL" id="KAJ8431139.1"/>
    </source>
</evidence>
<dbReference type="AlphaFoldDB" id="A0A9Q1JUC4"/>
<feature type="compositionally biased region" description="Basic residues" evidence="1">
    <location>
        <begin position="732"/>
        <end position="741"/>
    </location>
</feature>
<keyword evidence="3" id="KW-1185">Reference proteome</keyword>
<comment type="caution">
    <text evidence="2">The sequence shown here is derived from an EMBL/GenBank/DDBJ whole genome shotgun (WGS) entry which is preliminary data.</text>
</comment>
<feature type="compositionally biased region" description="Low complexity" evidence="1">
    <location>
        <begin position="168"/>
        <end position="183"/>
    </location>
</feature>
<evidence type="ECO:0008006" key="4">
    <source>
        <dbReference type="Google" id="ProtNLM"/>
    </source>
</evidence>
<feature type="region of interest" description="Disordered" evidence="1">
    <location>
        <begin position="629"/>
        <end position="741"/>
    </location>
</feature>
<feature type="compositionally biased region" description="Basic and acidic residues" evidence="1">
    <location>
        <begin position="664"/>
        <end position="681"/>
    </location>
</feature>
<feature type="compositionally biased region" description="Basic and acidic residues" evidence="1">
    <location>
        <begin position="629"/>
        <end position="646"/>
    </location>
</feature>
<sequence length="741" mass="84246">MEIKGTKVLSVCFEGHRVFIKNVDFDMYQMLYLHRDAKRTFEEAGVEVPQYFGFMFCGPKGKRKLPLGCDKDWLHLSALWEKAKGPIPIYMVSIRGPTEHHVIEQELESGQVGESGIHGLKEIGCEEYDTILSTSQTQKWVDSLIITTESQSKKLPVRRKTNLGLNKSASPSKVPSPSQPSCSHPINTTNNTKSSQPTLQSLEDINIVPNLTVGLGDKNEEETGNDEDSDDDVGSEVASEDDSEYSDESFVNSNEVHDDDVDNDIDQFLHPTLQDDIPKHIGVDDDGSMWNKVYQNGSMWTRDLSEKVSIKPEDMFLDKEQWVKALRDYAIQEGICLKKVKNDKLMHIVVCKGKDYEFRVHTSRLGDGKTWQVKTFRSVCKCARDAQNNMASYRWIAEQLLPDFKANPDLQVNSMIQLCMERAYFQSAEEGYVVCITTGTSPRTTQTDPSICVCILCFKYMSKLVKYIVQTACNAYKKQVFQQTMEAIKKESKEAYEWLCAEEEELWARYKFQADTKCPDNTTNFVESFNGKIEKFRYKPVLTLLEAIRKKFMSTIARKFEIANRWSEKLCPRVTIQLKETEIQSRMCIVIPTGRGLFEVVEENTHFKVDLNSGCCDCRVLGPSEIEVKRGRPSSERRRDGTEKRKSFSRSSTLRCSYGHNSRSHREGGKLSILREKDKPSYKSKTGSTRKVGRPPKQPSQPSNDVTSQPSTSQSKEGKKRKASICGTSAVKRARKEKASL</sequence>
<accession>A0A9Q1JUC4</accession>
<organism evidence="2 3">
    <name type="scientific">Carnegiea gigantea</name>
    <dbReference type="NCBI Taxonomy" id="171969"/>
    <lineage>
        <taxon>Eukaryota</taxon>
        <taxon>Viridiplantae</taxon>
        <taxon>Streptophyta</taxon>
        <taxon>Embryophyta</taxon>
        <taxon>Tracheophyta</taxon>
        <taxon>Spermatophyta</taxon>
        <taxon>Magnoliopsida</taxon>
        <taxon>eudicotyledons</taxon>
        <taxon>Gunneridae</taxon>
        <taxon>Pentapetalae</taxon>
        <taxon>Caryophyllales</taxon>
        <taxon>Cactineae</taxon>
        <taxon>Cactaceae</taxon>
        <taxon>Cactoideae</taxon>
        <taxon>Echinocereeae</taxon>
        <taxon>Carnegiea</taxon>
    </lineage>
</organism>
<proteinExistence type="predicted"/>